<dbReference type="SUPFAM" id="SSF51735">
    <property type="entry name" value="NAD(P)-binding Rossmann-fold domains"/>
    <property type="match status" value="1"/>
</dbReference>
<dbReference type="GO" id="GO:0070403">
    <property type="term" value="F:NAD+ binding"/>
    <property type="evidence" value="ECO:0007669"/>
    <property type="project" value="InterPro"/>
</dbReference>
<accession>A0A1F5LCB7</accession>
<evidence type="ECO:0000256" key="11">
    <source>
        <dbReference type="SAM" id="MobiDB-lite"/>
    </source>
</evidence>
<evidence type="ECO:0000256" key="6">
    <source>
        <dbReference type="ARBA" id="ARBA00023002"/>
    </source>
</evidence>
<dbReference type="InterPro" id="IPR008927">
    <property type="entry name" value="6-PGluconate_DH-like_C_sf"/>
</dbReference>
<evidence type="ECO:0000313" key="15">
    <source>
        <dbReference type="Proteomes" id="UP000177622"/>
    </source>
</evidence>
<gene>
    <name evidence="14" type="ORF">PENARI_c015G00848</name>
</gene>
<protein>
    <recommendedName>
        <fullName evidence="9">L-gulonate 3-dehydrogenase</fullName>
        <ecNumber evidence="8">1.1.1.45</ecNumber>
    </recommendedName>
    <alternativeName>
        <fullName evidence="9">L-gulonate 3-dehydrogenase</fullName>
    </alternativeName>
</protein>
<dbReference type="PROSITE" id="PS00067">
    <property type="entry name" value="3HCDH"/>
    <property type="match status" value="1"/>
</dbReference>
<evidence type="ECO:0000256" key="9">
    <source>
        <dbReference type="ARBA" id="ARBA00042709"/>
    </source>
</evidence>
<dbReference type="EMBL" id="LXJU01000015">
    <property type="protein sequence ID" value="OGE50858.1"/>
    <property type="molecule type" value="Genomic_DNA"/>
</dbReference>
<keyword evidence="5" id="KW-0597">Phosphoprotein</keyword>
<dbReference type="OrthoDB" id="2021159at2759"/>
<evidence type="ECO:0000256" key="4">
    <source>
        <dbReference type="ARBA" id="ARBA00022490"/>
    </source>
</evidence>
<evidence type="ECO:0000256" key="3">
    <source>
        <dbReference type="ARBA" id="ARBA00011738"/>
    </source>
</evidence>
<dbReference type="GO" id="GO:0006631">
    <property type="term" value="P:fatty acid metabolic process"/>
    <property type="evidence" value="ECO:0007669"/>
    <property type="project" value="InterPro"/>
</dbReference>
<comment type="similarity">
    <text evidence="2">Belongs to the 3-hydroxyacyl-CoA dehydrogenase family.</text>
</comment>
<dbReference type="PIRSF" id="PIRSF000105">
    <property type="entry name" value="HCDH"/>
    <property type="match status" value="1"/>
</dbReference>
<feature type="domain" description="3-hydroxyacyl-CoA dehydrogenase NAD binding" evidence="13">
    <location>
        <begin position="7"/>
        <end position="185"/>
    </location>
</feature>
<feature type="compositionally biased region" description="Basic and acidic residues" evidence="11">
    <location>
        <begin position="298"/>
        <end position="309"/>
    </location>
</feature>
<dbReference type="InterPro" id="IPR006180">
    <property type="entry name" value="3-OHacyl-CoA_DH_CS"/>
</dbReference>
<keyword evidence="4" id="KW-0963">Cytoplasm</keyword>
<organism evidence="14 15">
    <name type="scientific">Penicillium arizonense</name>
    <dbReference type="NCBI Taxonomy" id="1835702"/>
    <lineage>
        <taxon>Eukaryota</taxon>
        <taxon>Fungi</taxon>
        <taxon>Dikarya</taxon>
        <taxon>Ascomycota</taxon>
        <taxon>Pezizomycotina</taxon>
        <taxon>Eurotiomycetes</taxon>
        <taxon>Eurotiomycetidae</taxon>
        <taxon>Eurotiales</taxon>
        <taxon>Aspergillaceae</taxon>
        <taxon>Penicillium</taxon>
    </lineage>
</organism>
<dbReference type="RefSeq" id="XP_022486304.1">
    <property type="nucleotide sequence ID" value="XM_022633673.1"/>
</dbReference>
<dbReference type="EC" id="1.1.1.45" evidence="8"/>
<comment type="subunit">
    <text evidence="3">Homodimer.</text>
</comment>
<dbReference type="Proteomes" id="UP000177622">
    <property type="component" value="Unassembled WGS sequence"/>
</dbReference>
<sequence>MSANQNQVTLIGLGTIGISMAALHLRDPNSTIHLFDVRSDIEQHILAHLPAFLESVCPGTSVESLISSGRIKIHTTIETACSEATIIQEQGPENVSFKKSLWAQVESIAPPYAHFWSSTSGIPTSEQTADMQDKSRLLVVHPFNPPHIMPLLEIVPSPNTNQDEVDFACTYFRQVSPRHCPVVIKKEICGFVGNRLAFAVLREACYLVEQKVVSVKDLDQIMMSSLGPRWALNGVFESYNSGGGVDGFRGFLNKLEATVQGVWNDLGVMSMTGDDSHWKEYVISQTEQTYGPSSLGQTREKEEKLREVQRIQTSNP</sequence>
<dbReference type="PANTHER" id="PTHR48075">
    <property type="entry name" value="3-HYDROXYACYL-COA DEHYDROGENASE FAMILY PROTEIN"/>
    <property type="match status" value="1"/>
</dbReference>
<keyword evidence="6" id="KW-0560">Oxidoreductase</keyword>
<evidence type="ECO:0000256" key="7">
    <source>
        <dbReference type="ARBA" id="ARBA00023027"/>
    </source>
</evidence>
<dbReference type="AlphaFoldDB" id="A0A1F5LCB7"/>
<feature type="region of interest" description="Disordered" evidence="11">
    <location>
        <begin position="290"/>
        <end position="316"/>
    </location>
</feature>
<evidence type="ECO:0000313" key="14">
    <source>
        <dbReference type="EMBL" id="OGE50858.1"/>
    </source>
</evidence>
<evidence type="ECO:0000259" key="12">
    <source>
        <dbReference type="Pfam" id="PF00725"/>
    </source>
</evidence>
<comment type="caution">
    <text evidence="14">The sequence shown here is derived from an EMBL/GenBank/DDBJ whole genome shotgun (WGS) entry which is preliminary data.</text>
</comment>
<dbReference type="GO" id="GO:0005737">
    <property type="term" value="C:cytoplasm"/>
    <property type="evidence" value="ECO:0007669"/>
    <property type="project" value="UniProtKB-SubCell"/>
</dbReference>
<dbReference type="InterPro" id="IPR036291">
    <property type="entry name" value="NAD(P)-bd_dom_sf"/>
</dbReference>
<evidence type="ECO:0000256" key="8">
    <source>
        <dbReference type="ARBA" id="ARBA00038962"/>
    </source>
</evidence>
<dbReference type="InterPro" id="IPR022694">
    <property type="entry name" value="3-OHacyl-CoA_DH"/>
</dbReference>
<reference evidence="14 15" key="1">
    <citation type="journal article" date="2016" name="Sci. Rep.">
        <title>Penicillium arizonense, a new, genome sequenced fungal species, reveals a high chemical diversity in secreted metabolites.</title>
        <authorList>
            <person name="Grijseels S."/>
            <person name="Nielsen J.C."/>
            <person name="Randelovic M."/>
            <person name="Nielsen J."/>
            <person name="Nielsen K.F."/>
            <person name="Workman M."/>
            <person name="Frisvad J.C."/>
        </authorList>
    </citation>
    <scope>NUCLEOTIDE SEQUENCE [LARGE SCALE GENOMIC DNA]</scope>
    <source>
        <strain evidence="14 15">CBS 141311</strain>
    </source>
</reference>
<evidence type="ECO:0000256" key="1">
    <source>
        <dbReference type="ARBA" id="ARBA00004496"/>
    </source>
</evidence>
<feature type="domain" description="3-hydroxyacyl-CoA dehydrogenase C-terminal" evidence="12">
    <location>
        <begin position="190"/>
        <end position="248"/>
    </location>
</feature>
<dbReference type="InterPro" id="IPR006176">
    <property type="entry name" value="3-OHacyl-CoA_DH_NAD-bd"/>
</dbReference>
<dbReference type="STRING" id="1835702.A0A1F5LCB7"/>
<proteinExistence type="inferred from homology"/>
<dbReference type="Pfam" id="PF02737">
    <property type="entry name" value="3HCDH_N"/>
    <property type="match status" value="1"/>
</dbReference>
<dbReference type="SUPFAM" id="SSF48179">
    <property type="entry name" value="6-phosphogluconate dehydrogenase C-terminal domain-like"/>
    <property type="match status" value="1"/>
</dbReference>
<dbReference type="InterPro" id="IPR013328">
    <property type="entry name" value="6PGD_dom2"/>
</dbReference>
<comment type="subcellular location">
    <subcellularLocation>
        <location evidence="1">Cytoplasm</location>
    </subcellularLocation>
</comment>
<feature type="site" description="Important for catalytic activity" evidence="10">
    <location>
        <position position="141"/>
    </location>
</feature>
<keyword evidence="7" id="KW-0520">NAD</keyword>
<evidence type="ECO:0000256" key="5">
    <source>
        <dbReference type="ARBA" id="ARBA00022553"/>
    </source>
</evidence>
<dbReference type="GeneID" id="34578407"/>
<dbReference type="InterPro" id="IPR006108">
    <property type="entry name" value="3HC_DH_C"/>
</dbReference>
<name>A0A1F5LCB7_PENAI</name>
<dbReference type="Gene3D" id="3.40.50.720">
    <property type="entry name" value="NAD(P)-binding Rossmann-like Domain"/>
    <property type="match status" value="1"/>
</dbReference>
<keyword evidence="15" id="KW-1185">Reference proteome</keyword>
<dbReference type="Pfam" id="PF00725">
    <property type="entry name" value="3HCDH"/>
    <property type="match status" value="1"/>
</dbReference>
<evidence type="ECO:0000259" key="13">
    <source>
        <dbReference type="Pfam" id="PF02737"/>
    </source>
</evidence>
<dbReference type="Gene3D" id="1.10.1040.10">
    <property type="entry name" value="N-(1-d-carboxylethyl)-l-norvaline Dehydrogenase, domain 2"/>
    <property type="match status" value="1"/>
</dbReference>
<dbReference type="PANTHER" id="PTHR48075:SF1">
    <property type="entry name" value="LAMBDA-CRYSTALLIN HOMOLOG"/>
    <property type="match status" value="1"/>
</dbReference>
<evidence type="ECO:0000256" key="10">
    <source>
        <dbReference type="PIRSR" id="PIRSR000105-1"/>
    </source>
</evidence>
<evidence type="ECO:0000256" key="2">
    <source>
        <dbReference type="ARBA" id="ARBA00009463"/>
    </source>
</evidence>
<dbReference type="GO" id="GO:0050104">
    <property type="term" value="F:L-gulonate 3-dehydrogenase activity"/>
    <property type="evidence" value="ECO:0007669"/>
    <property type="project" value="UniProtKB-EC"/>
</dbReference>